<dbReference type="Proteomes" id="UP000827517">
    <property type="component" value="Segment"/>
</dbReference>
<reference evidence="1" key="1">
    <citation type="submission" date="2021-07" db="EMBL/GenBank/DDBJ databases">
        <authorList>
            <person name="Roth S.J."/>
            <person name="Krukonis G.P."/>
            <person name="Delesalle V.A."/>
        </authorList>
    </citation>
    <scope>NUCLEOTIDE SEQUENCE</scope>
</reference>
<dbReference type="InterPro" id="IPR055907">
    <property type="entry name" value="DUF7484"/>
</dbReference>
<gene>
    <name evidence="1" type="primary">12</name>
    <name evidence="1" type="ORF">AH04_12</name>
</gene>
<organism evidence="1 2">
    <name type="scientific">Erwinia phage AH04</name>
    <dbReference type="NCBI Taxonomy" id="2869569"/>
    <lineage>
        <taxon>Viruses</taxon>
        <taxon>Duplodnaviria</taxon>
        <taxon>Heunggongvirae</taxon>
        <taxon>Uroviricota</taxon>
        <taxon>Caudoviricetes</taxon>
        <taxon>Chimalliviridae</taxon>
        <taxon>Meadowvirus</taxon>
        <taxon>Meadowvirus AH04</taxon>
    </lineage>
</organism>
<dbReference type="GeneID" id="77943906"/>
<accession>A0AAE8BUK1</accession>
<dbReference type="Pfam" id="PF24302">
    <property type="entry name" value="DUF7484"/>
    <property type="match status" value="1"/>
</dbReference>
<protein>
    <submittedName>
        <fullName evidence="1">Uncharacterized protein</fullName>
    </submittedName>
</protein>
<keyword evidence="2" id="KW-1185">Reference proteome</keyword>
<proteinExistence type="predicted"/>
<evidence type="ECO:0000313" key="1">
    <source>
        <dbReference type="EMBL" id="QZA70502.1"/>
    </source>
</evidence>
<evidence type="ECO:0000313" key="2">
    <source>
        <dbReference type="Proteomes" id="UP000827517"/>
    </source>
</evidence>
<name>A0AAE8BUK1_9CAUD</name>
<dbReference type="EMBL" id="MZ501267">
    <property type="protein sequence ID" value="QZA70502.1"/>
    <property type="molecule type" value="Genomic_DNA"/>
</dbReference>
<dbReference type="RefSeq" id="YP_010667767.1">
    <property type="nucleotide sequence ID" value="NC_070952.1"/>
</dbReference>
<dbReference type="KEGG" id="vg:77943906"/>
<sequence length="284" mass="31408">MSLSNPVDFAIDYVINGPTDITDYLLKLAFYNPNNGYGGIWGPSNDSFTVEQGIREKVVNKMVAPLLQVAGGQTEIIDLSGAQIENLAGGVIWVNVPDFLTGGRRILEVVEVYPGNINRAVANGYNFGNYASCGASAMNNSMNRLISGLTDSNVTRSFNSFTMVGPNSFIIRDAGSAMFNMIAKVILSYDENFNGVPTKMFDKFAELVELGVKAYIYKTCRRGMQEAVSRFGVTVDDVQDDIQGYSDAAQQFKEFYNERMKKYMAYADAKGKTDQLKMIVPRKR</sequence>